<reference evidence="1" key="1">
    <citation type="submission" date="2018-01" db="EMBL/GenBank/DDBJ databases">
        <title>An insight into the sialome of Amazonian anophelines.</title>
        <authorList>
            <person name="Ribeiro J.M."/>
            <person name="Scarpassa V."/>
            <person name="Calvo E."/>
        </authorList>
    </citation>
    <scope>NUCLEOTIDE SEQUENCE</scope>
    <source>
        <tissue evidence="1">Salivary glands</tissue>
    </source>
</reference>
<evidence type="ECO:0000313" key="1">
    <source>
        <dbReference type="EMBL" id="MBW33105.1"/>
    </source>
</evidence>
<accession>A0A2M3ZX82</accession>
<dbReference type="AlphaFoldDB" id="A0A2M3ZX82"/>
<sequence length="82" mass="9039">MICIRCRSRTRILSAGLGWLAGSQGTPHSIDAKNPSRVILLKGPSVLFCFNSETTPPSMSNSCRFMAKHDAIAHTTRPRARR</sequence>
<proteinExistence type="predicted"/>
<dbReference type="EMBL" id="GGFM01012354">
    <property type="protein sequence ID" value="MBW33105.1"/>
    <property type="molecule type" value="Transcribed_RNA"/>
</dbReference>
<name>A0A2M3ZX82_9DIPT</name>
<protein>
    <submittedName>
        <fullName evidence="1">Putative secreted peptide</fullName>
    </submittedName>
</protein>
<organism evidence="1">
    <name type="scientific">Anopheles braziliensis</name>
    <dbReference type="NCBI Taxonomy" id="58242"/>
    <lineage>
        <taxon>Eukaryota</taxon>
        <taxon>Metazoa</taxon>
        <taxon>Ecdysozoa</taxon>
        <taxon>Arthropoda</taxon>
        <taxon>Hexapoda</taxon>
        <taxon>Insecta</taxon>
        <taxon>Pterygota</taxon>
        <taxon>Neoptera</taxon>
        <taxon>Endopterygota</taxon>
        <taxon>Diptera</taxon>
        <taxon>Nematocera</taxon>
        <taxon>Culicoidea</taxon>
        <taxon>Culicidae</taxon>
        <taxon>Anophelinae</taxon>
        <taxon>Anopheles</taxon>
    </lineage>
</organism>